<feature type="region of interest" description="Disordered" evidence="1">
    <location>
        <begin position="61"/>
        <end position="163"/>
    </location>
</feature>
<keyword evidence="3" id="KW-1185">Reference proteome</keyword>
<dbReference type="AlphaFoldDB" id="A0AAV7SNY8"/>
<dbReference type="Proteomes" id="UP001066276">
    <property type="component" value="Chromosome 4_2"/>
</dbReference>
<sequence>MHPGSLGLRSPPSHGGLPTRLTGPGDQVLRDALERLDHTCGTGLRPSAVGTYASRPQLKQLRAALGGSHPAGGGDDSPPSLRSFSWRPQTRGAIRKASAPPGRRRPPRWERCSPQALPAGSGPRPQGLDMPPDLPPRPAVRPSCSPDSRGAGRDPVTSWGGRA</sequence>
<reference evidence="2" key="1">
    <citation type="journal article" date="2022" name="bioRxiv">
        <title>Sequencing and chromosome-scale assembly of the giantPleurodeles waltlgenome.</title>
        <authorList>
            <person name="Brown T."/>
            <person name="Elewa A."/>
            <person name="Iarovenko S."/>
            <person name="Subramanian E."/>
            <person name="Araus A.J."/>
            <person name="Petzold A."/>
            <person name="Susuki M."/>
            <person name="Suzuki K.-i.T."/>
            <person name="Hayashi T."/>
            <person name="Toyoda A."/>
            <person name="Oliveira C."/>
            <person name="Osipova E."/>
            <person name="Leigh N.D."/>
            <person name="Simon A."/>
            <person name="Yun M.H."/>
        </authorList>
    </citation>
    <scope>NUCLEOTIDE SEQUENCE</scope>
    <source>
        <strain evidence="2">20211129_DDA</strain>
        <tissue evidence="2">Liver</tissue>
    </source>
</reference>
<evidence type="ECO:0000256" key="1">
    <source>
        <dbReference type="SAM" id="MobiDB-lite"/>
    </source>
</evidence>
<gene>
    <name evidence="2" type="ORF">NDU88_006252</name>
</gene>
<evidence type="ECO:0000313" key="3">
    <source>
        <dbReference type="Proteomes" id="UP001066276"/>
    </source>
</evidence>
<name>A0AAV7SNY8_PLEWA</name>
<protein>
    <submittedName>
        <fullName evidence="2">Uncharacterized protein</fullName>
    </submittedName>
</protein>
<evidence type="ECO:0000313" key="2">
    <source>
        <dbReference type="EMBL" id="KAJ1165835.1"/>
    </source>
</evidence>
<proteinExistence type="predicted"/>
<comment type="caution">
    <text evidence="2">The sequence shown here is derived from an EMBL/GenBank/DDBJ whole genome shotgun (WGS) entry which is preliminary data.</text>
</comment>
<feature type="region of interest" description="Disordered" evidence="1">
    <location>
        <begin position="1"/>
        <end position="26"/>
    </location>
</feature>
<accession>A0AAV7SNY8</accession>
<dbReference type="EMBL" id="JANPWB010000008">
    <property type="protein sequence ID" value="KAJ1165835.1"/>
    <property type="molecule type" value="Genomic_DNA"/>
</dbReference>
<organism evidence="2 3">
    <name type="scientific">Pleurodeles waltl</name>
    <name type="common">Iberian ribbed newt</name>
    <dbReference type="NCBI Taxonomy" id="8319"/>
    <lineage>
        <taxon>Eukaryota</taxon>
        <taxon>Metazoa</taxon>
        <taxon>Chordata</taxon>
        <taxon>Craniata</taxon>
        <taxon>Vertebrata</taxon>
        <taxon>Euteleostomi</taxon>
        <taxon>Amphibia</taxon>
        <taxon>Batrachia</taxon>
        <taxon>Caudata</taxon>
        <taxon>Salamandroidea</taxon>
        <taxon>Salamandridae</taxon>
        <taxon>Pleurodelinae</taxon>
        <taxon>Pleurodeles</taxon>
    </lineage>
</organism>